<reference evidence="5" key="1">
    <citation type="journal article" date="2019" name="Int. J. Syst. Evol. Microbiol.">
        <title>The Global Catalogue of Microorganisms (GCM) 10K type strain sequencing project: providing services to taxonomists for standard genome sequencing and annotation.</title>
        <authorList>
            <consortium name="The Broad Institute Genomics Platform"/>
            <consortium name="The Broad Institute Genome Sequencing Center for Infectious Disease"/>
            <person name="Wu L."/>
            <person name="Ma J."/>
        </authorList>
    </citation>
    <scope>NUCLEOTIDE SEQUENCE [LARGE SCALE GENOMIC DNA]</scope>
    <source>
        <strain evidence="5">JCM 14370</strain>
    </source>
</reference>
<keyword evidence="2" id="KW-0378">Hydrolase</keyword>
<organism evidence="4 5">
    <name type="scientific">Deinococcus roseus</name>
    <dbReference type="NCBI Taxonomy" id="392414"/>
    <lineage>
        <taxon>Bacteria</taxon>
        <taxon>Thermotogati</taxon>
        <taxon>Deinococcota</taxon>
        <taxon>Deinococci</taxon>
        <taxon>Deinococcales</taxon>
        <taxon>Deinococcaceae</taxon>
        <taxon>Deinococcus</taxon>
    </lineage>
</organism>
<evidence type="ECO:0000256" key="1">
    <source>
        <dbReference type="ARBA" id="ARBA00001946"/>
    </source>
</evidence>
<dbReference type="InterPro" id="IPR010021">
    <property type="entry name" value="PGPP1/Gep4"/>
</dbReference>
<accession>A0ABQ2DBI5</accession>
<name>A0ABQ2DBI5_9DEIO</name>
<dbReference type="Pfam" id="PF09419">
    <property type="entry name" value="PGP_phosphatase"/>
    <property type="match status" value="1"/>
</dbReference>
<keyword evidence="3" id="KW-0460">Magnesium</keyword>
<protein>
    <submittedName>
        <fullName evidence="4">Haloacid dehalogenase</fullName>
    </submittedName>
</protein>
<sequence>MKRIFKPLRPTFMVRDVTELSPDFLQEWDIKGLILDLDNTLVPYKSNETAPEIQDWVKCMHASDVKLYMVSNALHERVDYWVREFLFPGVGLAAKPFPKFFRRALKALGLPPEQVAMVGDQLFTDVLGGNLAGMRTVMVSPLSDNALPHTKVTRKLERLVLHFLKENAR</sequence>
<dbReference type="NCBIfam" id="TIGR01662">
    <property type="entry name" value="HAD-SF-IIIA"/>
    <property type="match status" value="1"/>
</dbReference>
<dbReference type="PANTHER" id="PTHR46470">
    <property type="entry name" value="N-ACYLNEURAMINATE-9-PHOSPHATASE"/>
    <property type="match status" value="1"/>
</dbReference>
<gene>
    <name evidence="4" type="ORF">GCM10008938_40030</name>
</gene>
<evidence type="ECO:0000313" key="4">
    <source>
        <dbReference type="EMBL" id="GGJ50082.1"/>
    </source>
</evidence>
<dbReference type="EMBL" id="BMOD01000021">
    <property type="protein sequence ID" value="GGJ50082.1"/>
    <property type="molecule type" value="Genomic_DNA"/>
</dbReference>
<dbReference type="InterPro" id="IPR006549">
    <property type="entry name" value="HAD-SF_hydro_IIIA"/>
</dbReference>
<dbReference type="InterPro" id="IPR036412">
    <property type="entry name" value="HAD-like_sf"/>
</dbReference>
<dbReference type="NCBIfam" id="TIGR01668">
    <property type="entry name" value="YqeG_hyp_ppase"/>
    <property type="match status" value="1"/>
</dbReference>
<dbReference type="NCBIfam" id="TIGR01549">
    <property type="entry name" value="HAD-SF-IA-v1"/>
    <property type="match status" value="1"/>
</dbReference>
<evidence type="ECO:0000313" key="5">
    <source>
        <dbReference type="Proteomes" id="UP000632222"/>
    </source>
</evidence>
<dbReference type="PANTHER" id="PTHR46470:SF3">
    <property type="entry name" value="N-ACYLNEURAMINATE-9-PHOSPHATASE"/>
    <property type="match status" value="1"/>
</dbReference>
<dbReference type="Pfam" id="PF13242">
    <property type="entry name" value="Hydrolase_like"/>
    <property type="match status" value="1"/>
</dbReference>
<dbReference type="InterPro" id="IPR027706">
    <property type="entry name" value="PGP_Pase"/>
</dbReference>
<dbReference type="InterPro" id="IPR006439">
    <property type="entry name" value="HAD-SF_hydro_IA"/>
</dbReference>
<keyword evidence="5" id="KW-1185">Reference proteome</keyword>
<proteinExistence type="predicted"/>
<comment type="caution">
    <text evidence="4">The sequence shown here is derived from an EMBL/GenBank/DDBJ whole genome shotgun (WGS) entry which is preliminary data.</text>
</comment>
<dbReference type="InterPro" id="IPR051400">
    <property type="entry name" value="HAD-like_hydrolase"/>
</dbReference>
<dbReference type="InterPro" id="IPR023214">
    <property type="entry name" value="HAD_sf"/>
</dbReference>
<dbReference type="Gene3D" id="3.40.50.1000">
    <property type="entry name" value="HAD superfamily/HAD-like"/>
    <property type="match status" value="1"/>
</dbReference>
<evidence type="ECO:0000256" key="2">
    <source>
        <dbReference type="ARBA" id="ARBA00022801"/>
    </source>
</evidence>
<comment type="cofactor">
    <cofactor evidence="1">
        <name>Mg(2+)</name>
        <dbReference type="ChEBI" id="CHEBI:18420"/>
    </cofactor>
</comment>
<evidence type="ECO:0000256" key="3">
    <source>
        <dbReference type="ARBA" id="ARBA00022842"/>
    </source>
</evidence>
<dbReference type="SUPFAM" id="SSF56784">
    <property type="entry name" value="HAD-like"/>
    <property type="match status" value="1"/>
</dbReference>
<dbReference type="CDD" id="cd16416">
    <property type="entry name" value="HAD_BsYqeG-like"/>
    <property type="match status" value="1"/>
</dbReference>
<dbReference type="Proteomes" id="UP000632222">
    <property type="component" value="Unassembled WGS sequence"/>
</dbReference>